<gene>
    <name evidence="7" type="ORF">DPMN_154955</name>
</gene>
<name>A0A9D4JAX4_DREPO</name>
<keyword evidence="5" id="KW-1133">Transmembrane helix</keyword>
<reference evidence="7" key="1">
    <citation type="journal article" date="2019" name="bioRxiv">
        <title>The Genome of the Zebra Mussel, Dreissena polymorpha: A Resource for Invasive Species Research.</title>
        <authorList>
            <person name="McCartney M.A."/>
            <person name="Auch B."/>
            <person name="Kono T."/>
            <person name="Mallez S."/>
            <person name="Zhang Y."/>
            <person name="Obille A."/>
            <person name="Becker A."/>
            <person name="Abrahante J.E."/>
            <person name="Garbe J."/>
            <person name="Badalamenti J.P."/>
            <person name="Herman A."/>
            <person name="Mangelson H."/>
            <person name="Liachko I."/>
            <person name="Sullivan S."/>
            <person name="Sone E.D."/>
            <person name="Koren S."/>
            <person name="Silverstein K.A.T."/>
            <person name="Beckman K.B."/>
            <person name="Gohl D.M."/>
        </authorList>
    </citation>
    <scope>NUCLEOTIDE SEQUENCE</scope>
    <source>
        <strain evidence="7">Duluth1</strain>
        <tissue evidence="7">Whole animal</tissue>
    </source>
</reference>
<evidence type="ECO:0000313" key="7">
    <source>
        <dbReference type="EMBL" id="KAH3801307.1"/>
    </source>
</evidence>
<comment type="subcellular location">
    <subcellularLocation>
        <location evidence="1">Membrane</location>
        <topology evidence="1">Multi-pass membrane protein</topology>
    </subcellularLocation>
</comment>
<comment type="caution">
    <text evidence="7">The sequence shown here is derived from an EMBL/GenBank/DDBJ whole genome shotgun (WGS) entry which is preliminary data.</text>
</comment>
<reference evidence="7" key="2">
    <citation type="submission" date="2020-11" db="EMBL/GenBank/DDBJ databases">
        <authorList>
            <person name="McCartney M.A."/>
            <person name="Auch B."/>
            <person name="Kono T."/>
            <person name="Mallez S."/>
            <person name="Becker A."/>
            <person name="Gohl D.M."/>
            <person name="Silverstein K.A.T."/>
            <person name="Koren S."/>
            <person name="Bechman K.B."/>
            <person name="Herman A."/>
            <person name="Abrahante J.E."/>
            <person name="Garbe J."/>
        </authorList>
    </citation>
    <scope>NUCLEOTIDE SEQUENCE</scope>
    <source>
        <strain evidence="7">Duluth1</strain>
        <tissue evidence="7">Whole animal</tissue>
    </source>
</reference>
<keyword evidence="8" id="KW-1185">Reference proteome</keyword>
<keyword evidence="2" id="KW-0328">Glycosyltransferase</keyword>
<dbReference type="GO" id="GO:0016757">
    <property type="term" value="F:glycosyltransferase activity"/>
    <property type="evidence" value="ECO:0007669"/>
    <property type="project" value="UniProtKB-KW"/>
</dbReference>
<dbReference type="GO" id="GO:0016020">
    <property type="term" value="C:membrane"/>
    <property type="evidence" value="ECO:0007669"/>
    <property type="project" value="UniProtKB-SubCell"/>
</dbReference>
<dbReference type="InterPro" id="IPR025993">
    <property type="entry name" value="Ceramide_glucosylTrfase"/>
</dbReference>
<evidence type="ECO:0000256" key="2">
    <source>
        <dbReference type="ARBA" id="ARBA00022676"/>
    </source>
</evidence>
<dbReference type="Pfam" id="PF13506">
    <property type="entry name" value="Glyco_transf_21"/>
    <property type="match status" value="1"/>
</dbReference>
<protein>
    <submittedName>
        <fullName evidence="7">Uncharacterized protein</fullName>
    </submittedName>
</protein>
<keyword evidence="3" id="KW-0808">Transferase</keyword>
<evidence type="ECO:0000256" key="3">
    <source>
        <dbReference type="ARBA" id="ARBA00022679"/>
    </source>
</evidence>
<keyword evidence="6" id="KW-0472">Membrane</keyword>
<dbReference type="AlphaFoldDB" id="A0A9D4JAX4"/>
<sequence length="53" mass="5956">MYLSADILRINCATGMSCLMRKAVLDEAGGMKEFGQYLAEDFFMAQAFIDRLV</sequence>
<accession>A0A9D4JAX4</accession>
<evidence type="ECO:0000313" key="8">
    <source>
        <dbReference type="Proteomes" id="UP000828390"/>
    </source>
</evidence>
<evidence type="ECO:0000256" key="5">
    <source>
        <dbReference type="ARBA" id="ARBA00022989"/>
    </source>
</evidence>
<evidence type="ECO:0000256" key="6">
    <source>
        <dbReference type="ARBA" id="ARBA00023136"/>
    </source>
</evidence>
<organism evidence="7 8">
    <name type="scientific">Dreissena polymorpha</name>
    <name type="common">Zebra mussel</name>
    <name type="synonym">Mytilus polymorpha</name>
    <dbReference type="NCBI Taxonomy" id="45954"/>
    <lineage>
        <taxon>Eukaryota</taxon>
        <taxon>Metazoa</taxon>
        <taxon>Spiralia</taxon>
        <taxon>Lophotrochozoa</taxon>
        <taxon>Mollusca</taxon>
        <taxon>Bivalvia</taxon>
        <taxon>Autobranchia</taxon>
        <taxon>Heteroconchia</taxon>
        <taxon>Euheterodonta</taxon>
        <taxon>Imparidentia</taxon>
        <taxon>Neoheterodontei</taxon>
        <taxon>Myida</taxon>
        <taxon>Dreissenoidea</taxon>
        <taxon>Dreissenidae</taxon>
        <taxon>Dreissena</taxon>
    </lineage>
</organism>
<dbReference type="Proteomes" id="UP000828390">
    <property type="component" value="Unassembled WGS sequence"/>
</dbReference>
<proteinExistence type="predicted"/>
<dbReference type="EMBL" id="JAIWYP010000007">
    <property type="protein sequence ID" value="KAH3801307.1"/>
    <property type="molecule type" value="Genomic_DNA"/>
</dbReference>
<evidence type="ECO:0000256" key="4">
    <source>
        <dbReference type="ARBA" id="ARBA00022692"/>
    </source>
</evidence>
<evidence type="ECO:0000256" key="1">
    <source>
        <dbReference type="ARBA" id="ARBA00004141"/>
    </source>
</evidence>
<keyword evidence="4" id="KW-0812">Transmembrane</keyword>